<dbReference type="HOGENOM" id="CLU_036034_1_0_1"/>
<dbReference type="Proteomes" id="UP000002280">
    <property type="component" value="Chromosome 1"/>
</dbReference>
<dbReference type="CTD" id="55328"/>
<dbReference type="PANTHER" id="PTHR23357">
    <property type="entry name" value="RENALASE"/>
    <property type="match status" value="1"/>
</dbReference>
<dbReference type="GeneID" id="100012984"/>
<protein>
    <submittedName>
        <fullName evidence="5">Renalase, FAD dependent amine oxidase</fullName>
    </submittedName>
</protein>
<name>F7EQH9_MONDO</name>
<keyword evidence="1" id="KW-0285">Flavoprotein</keyword>
<evidence type="ECO:0000313" key="6">
    <source>
        <dbReference type="Proteomes" id="UP000002280"/>
    </source>
</evidence>
<dbReference type="GO" id="GO:0010459">
    <property type="term" value="P:negative regulation of heart rate"/>
    <property type="evidence" value="ECO:0007669"/>
    <property type="project" value="Ensembl"/>
</dbReference>
<keyword evidence="2" id="KW-0274">FAD</keyword>
<dbReference type="KEGG" id="mdo:100012984"/>
<dbReference type="GO" id="GO:0051379">
    <property type="term" value="F:epinephrine binding"/>
    <property type="evidence" value="ECO:0007669"/>
    <property type="project" value="Ensembl"/>
</dbReference>
<dbReference type="InterPro" id="IPR036188">
    <property type="entry name" value="FAD/NAD-bd_sf"/>
</dbReference>
<evidence type="ECO:0000256" key="1">
    <source>
        <dbReference type="ARBA" id="ARBA00022630"/>
    </source>
</evidence>
<feature type="signal peptide" evidence="3">
    <location>
        <begin position="1"/>
        <end position="17"/>
    </location>
</feature>
<evidence type="ECO:0000313" key="5">
    <source>
        <dbReference type="Ensembl" id="ENSMODP00000020608.1"/>
    </source>
</evidence>
<reference evidence="5 6" key="1">
    <citation type="journal article" date="2007" name="Nature">
        <title>Genome of the marsupial Monodelphis domestica reveals innovation in non-coding sequences.</title>
        <authorList>
            <person name="Mikkelsen T.S."/>
            <person name="Wakefield M.J."/>
            <person name="Aken B."/>
            <person name="Amemiya C.T."/>
            <person name="Chang J.L."/>
            <person name="Duke S."/>
            <person name="Garber M."/>
            <person name="Gentles A.J."/>
            <person name="Goodstadt L."/>
            <person name="Heger A."/>
            <person name="Jurka J."/>
            <person name="Kamal M."/>
            <person name="Mauceli E."/>
            <person name="Searle S.M."/>
            <person name="Sharpe T."/>
            <person name="Baker M.L."/>
            <person name="Batzer M.A."/>
            <person name="Benos P.V."/>
            <person name="Belov K."/>
            <person name="Clamp M."/>
            <person name="Cook A."/>
            <person name="Cuff J."/>
            <person name="Das R."/>
            <person name="Davidow L."/>
            <person name="Deakin J.E."/>
            <person name="Fazzari M.J."/>
            <person name="Glass J.L."/>
            <person name="Grabherr M."/>
            <person name="Greally J.M."/>
            <person name="Gu W."/>
            <person name="Hore T.A."/>
            <person name="Huttley G.A."/>
            <person name="Kleber M."/>
            <person name="Jirtle R.L."/>
            <person name="Koina E."/>
            <person name="Lee J.T."/>
            <person name="Mahony S."/>
            <person name="Marra M.A."/>
            <person name="Miller R.D."/>
            <person name="Nicholls R.D."/>
            <person name="Oda M."/>
            <person name="Papenfuss A.T."/>
            <person name="Parra Z.E."/>
            <person name="Pollock D.D."/>
            <person name="Ray D.A."/>
            <person name="Schein J.E."/>
            <person name="Speed T.P."/>
            <person name="Thompson K."/>
            <person name="VandeBerg J.L."/>
            <person name="Wade C.M."/>
            <person name="Walker J.A."/>
            <person name="Waters P.D."/>
            <person name="Webber C."/>
            <person name="Weidman J.R."/>
            <person name="Xie X."/>
            <person name="Zody M.C."/>
            <person name="Baldwin J."/>
            <person name="Abdouelleil A."/>
            <person name="Abdulkadir J."/>
            <person name="Abebe A."/>
            <person name="Abera B."/>
            <person name="Abreu J."/>
            <person name="Acer S.C."/>
            <person name="Aftuck L."/>
            <person name="Alexander A."/>
            <person name="An P."/>
            <person name="Anderson E."/>
            <person name="Anderson S."/>
            <person name="Arachi H."/>
            <person name="Azer M."/>
            <person name="Bachantsang P."/>
            <person name="Barry A."/>
            <person name="Bayul T."/>
            <person name="Berlin A."/>
            <person name="Bessette D."/>
            <person name="Bloom T."/>
            <person name="Bloom T."/>
            <person name="Boguslavskiy L."/>
            <person name="Bonnet C."/>
            <person name="Boukhgalter B."/>
            <person name="Bourzgui I."/>
            <person name="Brown A."/>
            <person name="Cahill P."/>
            <person name="Channer S."/>
            <person name="Cheshatsang Y."/>
            <person name="Chuda L."/>
            <person name="Citroen M."/>
            <person name="Collymore A."/>
            <person name="Cooke P."/>
            <person name="Costello M."/>
            <person name="D'Aco K."/>
            <person name="Daza R."/>
            <person name="De Haan G."/>
            <person name="DeGray S."/>
            <person name="DeMaso C."/>
            <person name="Dhargay N."/>
            <person name="Dooley K."/>
            <person name="Dooley E."/>
            <person name="Doricent M."/>
            <person name="Dorje P."/>
            <person name="Dorjee K."/>
            <person name="Dupes A."/>
            <person name="Elong R."/>
            <person name="Falk J."/>
            <person name="Farina A."/>
            <person name="Faro S."/>
            <person name="Ferguson D."/>
            <person name="Fisher S."/>
            <person name="Foley C.D."/>
            <person name="Franke A."/>
            <person name="Friedrich D."/>
            <person name="Gadbois L."/>
            <person name="Gearin G."/>
            <person name="Gearin C.R."/>
            <person name="Giannoukos G."/>
            <person name="Goode T."/>
            <person name="Graham J."/>
            <person name="Grandbois E."/>
            <person name="Grewal S."/>
            <person name="Gyaltsen K."/>
            <person name="Hafez N."/>
            <person name="Hagos B."/>
            <person name="Hall J."/>
            <person name="Henson C."/>
            <person name="Hollinger A."/>
            <person name="Honan T."/>
            <person name="Huard M.D."/>
            <person name="Hughes L."/>
            <person name="Hurhula B."/>
            <person name="Husby M.E."/>
            <person name="Kamat A."/>
            <person name="Kanga B."/>
            <person name="Kashin S."/>
            <person name="Khazanovich D."/>
            <person name="Kisner P."/>
            <person name="Lance K."/>
            <person name="Lara M."/>
            <person name="Lee W."/>
            <person name="Lennon N."/>
            <person name="Letendre F."/>
            <person name="LeVine R."/>
            <person name="Lipovsky A."/>
            <person name="Liu X."/>
            <person name="Liu J."/>
            <person name="Liu S."/>
            <person name="Lokyitsang T."/>
            <person name="Lokyitsang Y."/>
            <person name="Lubonja R."/>
            <person name="Lui A."/>
            <person name="MacDonald P."/>
            <person name="Magnisalis V."/>
            <person name="Maru K."/>
            <person name="Matthews C."/>
            <person name="McCusker W."/>
            <person name="McDonough S."/>
            <person name="Mehta T."/>
            <person name="Meldrim J."/>
            <person name="Meneus L."/>
            <person name="Mihai O."/>
            <person name="Mihalev A."/>
            <person name="Mihova T."/>
            <person name="Mittelman R."/>
            <person name="Mlenga V."/>
            <person name="Montmayeur A."/>
            <person name="Mulrain L."/>
            <person name="Navidi A."/>
            <person name="Naylor J."/>
            <person name="Negash T."/>
            <person name="Nguyen T."/>
            <person name="Nguyen N."/>
            <person name="Nicol R."/>
            <person name="Norbu C."/>
            <person name="Norbu N."/>
            <person name="Novod N."/>
            <person name="O'Neill B."/>
            <person name="Osman S."/>
            <person name="Markiewicz E."/>
            <person name="Oyono O.L."/>
            <person name="Patti C."/>
            <person name="Phunkhang P."/>
            <person name="Pierre F."/>
            <person name="Priest M."/>
            <person name="Raghuraman S."/>
            <person name="Rege F."/>
            <person name="Reyes R."/>
            <person name="Rise C."/>
            <person name="Rogov P."/>
            <person name="Ross K."/>
            <person name="Ryan E."/>
            <person name="Settipalli S."/>
            <person name="Shea T."/>
            <person name="Sherpa N."/>
            <person name="Shi L."/>
            <person name="Shih D."/>
            <person name="Sparrow T."/>
            <person name="Spaulding J."/>
            <person name="Stalker J."/>
            <person name="Stange-Thomann N."/>
            <person name="Stavropoulos S."/>
            <person name="Stone C."/>
            <person name="Strader C."/>
            <person name="Tesfaye S."/>
            <person name="Thomson T."/>
            <person name="Thoulutsang Y."/>
            <person name="Thoulutsang D."/>
            <person name="Topham K."/>
            <person name="Topping I."/>
            <person name="Tsamla T."/>
            <person name="Vassiliev H."/>
            <person name="Vo A."/>
            <person name="Wangchuk T."/>
            <person name="Wangdi T."/>
            <person name="Weiand M."/>
            <person name="Wilkinson J."/>
            <person name="Wilson A."/>
            <person name="Yadav S."/>
            <person name="Young G."/>
            <person name="Yu Q."/>
            <person name="Zembek L."/>
            <person name="Zhong D."/>
            <person name="Zimmer A."/>
            <person name="Zwirko Z."/>
            <person name="Jaffe D.B."/>
            <person name="Alvarez P."/>
            <person name="Brockman W."/>
            <person name="Butler J."/>
            <person name="Chin C."/>
            <person name="Gnerre S."/>
            <person name="MacCallum I."/>
            <person name="Graves J.A."/>
            <person name="Ponting C.P."/>
            <person name="Breen M."/>
            <person name="Samollow P.B."/>
            <person name="Lander E.S."/>
            <person name="Lindblad-Toh K."/>
        </authorList>
    </citation>
    <scope>NUCLEOTIDE SEQUENCE [LARGE SCALE GENOMIC DNA]</scope>
</reference>
<evidence type="ECO:0000256" key="2">
    <source>
        <dbReference type="ARBA" id="ARBA00022827"/>
    </source>
</evidence>
<dbReference type="FunCoup" id="F7EQH9">
    <property type="interactions" value="100"/>
</dbReference>
<accession>F7EQH9</accession>
<dbReference type="eggNOG" id="ENOG502QUZR">
    <property type="taxonomic scope" value="Eukaryota"/>
</dbReference>
<dbReference type="InterPro" id="IPR002937">
    <property type="entry name" value="Amino_oxidase"/>
</dbReference>
<dbReference type="Gene3D" id="3.90.660.10">
    <property type="match status" value="1"/>
</dbReference>
<feature type="chain" id="PRO_5003351511" evidence="3">
    <location>
        <begin position="18"/>
        <end position="341"/>
    </location>
</feature>
<gene>
    <name evidence="5" type="primary">RNLS</name>
</gene>
<dbReference type="Bgee" id="ENSMODG00000016507">
    <property type="expression patterns" value="Expressed in skeletal muscle tissue and 17 other cell types or tissues"/>
</dbReference>
<evidence type="ECO:0000256" key="3">
    <source>
        <dbReference type="SAM" id="SignalP"/>
    </source>
</evidence>
<dbReference type="InterPro" id="IPR040174">
    <property type="entry name" value="RNLS"/>
</dbReference>
<dbReference type="InParanoid" id="F7EQH9"/>
<reference evidence="5" key="3">
    <citation type="submission" date="2025-09" db="UniProtKB">
        <authorList>
            <consortium name="Ensembl"/>
        </authorList>
    </citation>
    <scope>IDENTIFICATION</scope>
</reference>
<dbReference type="GO" id="GO:0070404">
    <property type="term" value="F:NADH binding"/>
    <property type="evidence" value="ECO:0007669"/>
    <property type="project" value="Ensembl"/>
</dbReference>
<organism evidence="5 6">
    <name type="scientific">Monodelphis domestica</name>
    <name type="common">Gray short-tailed opossum</name>
    <dbReference type="NCBI Taxonomy" id="13616"/>
    <lineage>
        <taxon>Eukaryota</taxon>
        <taxon>Metazoa</taxon>
        <taxon>Chordata</taxon>
        <taxon>Craniata</taxon>
        <taxon>Vertebrata</taxon>
        <taxon>Euteleostomi</taxon>
        <taxon>Mammalia</taxon>
        <taxon>Metatheria</taxon>
        <taxon>Didelphimorphia</taxon>
        <taxon>Didelphidae</taxon>
        <taxon>Monodelphis</taxon>
    </lineage>
</organism>
<dbReference type="OMA" id="ICGGDAF"/>
<dbReference type="PANTHER" id="PTHR23357:SF1">
    <property type="entry name" value="RENALASE"/>
    <property type="match status" value="1"/>
</dbReference>
<proteinExistence type="predicted"/>
<keyword evidence="3" id="KW-0732">Signal</keyword>
<dbReference type="GO" id="GO:0097621">
    <property type="term" value="F:monoamine oxidase activity"/>
    <property type="evidence" value="ECO:0007669"/>
    <property type="project" value="Ensembl"/>
</dbReference>
<feature type="domain" description="Amine oxidase" evidence="4">
    <location>
        <begin position="99"/>
        <end position="293"/>
    </location>
</feature>
<keyword evidence="6" id="KW-1185">Reference proteome</keyword>
<dbReference type="Pfam" id="PF01593">
    <property type="entry name" value="Amino_oxidase"/>
    <property type="match status" value="1"/>
</dbReference>
<dbReference type="OrthoDB" id="2161133at2759"/>
<dbReference type="STRING" id="13616.ENSMODP00000020608"/>
<dbReference type="Gene3D" id="3.50.50.60">
    <property type="entry name" value="FAD/NAD(P)-binding domain"/>
    <property type="match status" value="1"/>
</dbReference>
<dbReference type="GeneTree" id="ENSGT00390000016052"/>
<dbReference type="GO" id="GO:0016651">
    <property type="term" value="F:oxidoreductase activity, acting on NAD(P)H"/>
    <property type="evidence" value="ECO:0000318"/>
    <property type="project" value="GO_Central"/>
</dbReference>
<dbReference type="Pfam" id="PF13450">
    <property type="entry name" value="NAD_binding_8"/>
    <property type="match status" value="1"/>
</dbReference>
<dbReference type="GO" id="GO:0045776">
    <property type="term" value="P:negative regulation of blood pressure"/>
    <property type="evidence" value="ECO:0007669"/>
    <property type="project" value="Ensembl"/>
</dbReference>
<sequence length="341" mass="37595">MARVLVVGAGLTGGLCAALLKQKYSVSVTVWEQARGLGGRMNTSCSTHNPQCTADLGAQYITCTPSSYAQRHESFYEELLAQGVLKPLTSPIEGLVVKEEDRHFVAPQGISSIVRHYFKKSGVEVSFGHCVTEIYLKDDKWEVCKEVGDSEQFDIIILTMPIPQILQLQGDIKNLISESQKQQLTSVRYSCRFALGLFYDTGTQIDVPWAAQYLPSNPCVRFLSIDNRKRDTDAANTGPSVVVHSTVSFGKENAEKSIEAVQEVILQQVRSLLPGLPPPASTTCHRWTYSQVTQAIPDCPGQMTLHHRPLLMCGGDGFTWSDFDGCLESALCIMEALQPHL</sequence>
<dbReference type="AlphaFoldDB" id="F7EQH9"/>
<dbReference type="SUPFAM" id="SSF51905">
    <property type="entry name" value="FAD/NAD(P)-binding domain"/>
    <property type="match status" value="1"/>
</dbReference>
<dbReference type="GO" id="GO:0005576">
    <property type="term" value="C:extracellular region"/>
    <property type="evidence" value="ECO:0000318"/>
    <property type="project" value="GO_Central"/>
</dbReference>
<dbReference type="Ensembl" id="ENSMODT00000020973.3">
    <property type="protein sequence ID" value="ENSMODP00000020608.1"/>
    <property type="gene ID" value="ENSMODG00000016507.4"/>
</dbReference>
<reference evidence="5" key="2">
    <citation type="submission" date="2025-08" db="UniProtKB">
        <authorList>
            <consortium name="Ensembl"/>
        </authorList>
    </citation>
    <scope>IDENTIFICATION</scope>
</reference>
<evidence type="ECO:0000259" key="4">
    <source>
        <dbReference type="Pfam" id="PF01593"/>
    </source>
</evidence>